<feature type="transmembrane region" description="Helical" evidence="1">
    <location>
        <begin position="100"/>
        <end position="118"/>
    </location>
</feature>
<feature type="transmembrane region" description="Helical" evidence="1">
    <location>
        <begin position="60"/>
        <end position="80"/>
    </location>
</feature>
<keyword evidence="1" id="KW-0812">Transmembrane</keyword>
<reference evidence="2 3" key="1">
    <citation type="submission" date="2021-06" db="EMBL/GenBank/DDBJ databases">
        <title>Bacillus sp. RD4P76, an endophyte from a halophyte.</title>
        <authorList>
            <person name="Sun J.-Q."/>
        </authorList>
    </citation>
    <scope>NUCLEOTIDE SEQUENCE [LARGE SCALE GENOMIC DNA]</scope>
    <source>
        <strain evidence="2 3">JCM 17098</strain>
    </source>
</reference>
<feature type="transmembrane region" description="Helical" evidence="1">
    <location>
        <begin position="159"/>
        <end position="176"/>
    </location>
</feature>
<gene>
    <name evidence="2" type="ORF">KS407_17945</name>
</gene>
<keyword evidence="1" id="KW-0472">Membrane</keyword>
<dbReference type="EMBL" id="JAHQCR010000075">
    <property type="protein sequence ID" value="MBU9723303.1"/>
    <property type="molecule type" value="Genomic_DNA"/>
</dbReference>
<organism evidence="2 3">
    <name type="scientific">Evansella alkalicola</name>
    <dbReference type="NCBI Taxonomy" id="745819"/>
    <lineage>
        <taxon>Bacteria</taxon>
        <taxon>Bacillati</taxon>
        <taxon>Bacillota</taxon>
        <taxon>Bacilli</taxon>
        <taxon>Bacillales</taxon>
        <taxon>Bacillaceae</taxon>
        <taxon>Evansella</taxon>
    </lineage>
</organism>
<feature type="transmembrane region" description="Helical" evidence="1">
    <location>
        <begin position="34"/>
        <end position="53"/>
    </location>
</feature>
<comment type="caution">
    <text evidence="2">The sequence shown here is derived from an EMBL/GenBank/DDBJ whole genome shotgun (WGS) entry which is preliminary data.</text>
</comment>
<dbReference type="Proteomes" id="UP000790580">
    <property type="component" value="Unassembled WGS sequence"/>
</dbReference>
<evidence type="ECO:0000256" key="1">
    <source>
        <dbReference type="SAM" id="Phobius"/>
    </source>
</evidence>
<sequence>MKYNEYLDKIYQTNEEWNELISSYWHDFSSFDAWQFWMVFLILILPLLLLIMIVDRKRLFELFFFGYTVHILWTYAANFLESHNYLVHNYFLTPFLPTSLNMTASALPVGFLLVYQYCTNRQKNFYIYAVILSAVFGIGFATVSDWIDLINFNKGMNQIYLFMIDVVIAFTAYWFTRLVKRVWKKAGGRSVY</sequence>
<accession>A0ABS6JXT0</accession>
<proteinExistence type="predicted"/>
<protein>
    <submittedName>
        <fullName evidence="2">Uncharacterized protein</fullName>
    </submittedName>
</protein>
<evidence type="ECO:0000313" key="2">
    <source>
        <dbReference type="EMBL" id="MBU9723303.1"/>
    </source>
</evidence>
<keyword evidence="3" id="KW-1185">Reference proteome</keyword>
<feature type="transmembrane region" description="Helical" evidence="1">
    <location>
        <begin position="125"/>
        <end position="147"/>
    </location>
</feature>
<dbReference type="RefSeq" id="WP_088074469.1">
    <property type="nucleotide sequence ID" value="NZ_JAHQCR010000075.1"/>
</dbReference>
<keyword evidence="1" id="KW-1133">Transmembrane helix</keyword>
<evidence type="ECO:0000313" key="3">
    <source>
        <dbReference type="Proteomes" id="UP000790580"/>
    </source>
</evidence>
<name>A0ABS6JXT0_9BACI</name>